<evidence type="ECO:0000256" key="6">
    <source>
        <dbReference type="ARBA" id="ARBA00023136"/>
    </source>
</evidence>
<dbReference type="InterPro" id="IPR020846">
    <property type="entry name" value="MFS_dom"/>
</dbReference>
<keyword evidence="4 9" id="KW-0812">Transmembrane</keyword>
<evidence type="ECO:0000256" key="9">
    <source>
        <dbReference type="SAM" id="Phobius"/>
    </source>
</evidence>
<comment type="caution">
    <text evidence="11">The sequence shown here is derived from an EMBL/GenBank/DDBJ whole genome shotgun (WGS) entry which is preliminary data.</text>
</comment>
<dbReference type="PROSITE" id="PS00217">
    <property type="entry name" value="SUGAR_TRANSPORT_2"/>
    <property type="match status" value="1"/>
</dbReference>
<evidence type="ECO:0000256" key="7">
    <source>
        <dbReference type="RuleBase" id="RU003346"/>
    </source>
</evidence>
<protein>
    <recommendedName>
        <fullName evidence="10">Major facilitator superfamily (MFS) profile domain-containing protein</fullName>
    </recommendedName>
</protein>
<feature type="domain" description="Major facilitator superfamily (MFS) profile" evidence="10">
    <location>
        <begin position="34"/>
        <end position="484"/>
    </location>
</feature>
<name>A0A8H7Q0H1_MORIS</name>
<feature type="transmembrane region" description="Helical" evidence="9">
    <location>
        <begin position="70"/>
        <end position="90"/>
    </location>
</feature>
<dbReference type="InterPro" id="IPR050360">
    <property type="entry name" value="MFS_Sugar_Transporters"/>
</dbReference>
<feature type="transmembrane region" description="Helical" evidence="9">
    <location>
        <begin position="432"/>
        <end position="453"/>
    </location>
</feature>
<keyword evidence="5 9" id="KW-1133">Transmembrane helix</keyword>
<dbReference type="PANTHER" id="PTHR48022">
    <property type="entry name" value="PLASTIDIC GLUCOSE TRANSPORTER 4"/>
    <property type="match status" value="1"/>
</dbReference>
<evidence type="ECO:0000256" key="8">
    <source>
        <dbReference type="SAM" id="MobiDB-lite"/>
    </source>
</evidence>
<reference evidence="11" key="1">
    <citation type="submission" date="2020-12" db="EMBL/GenBank/DDBJ databases">
        <title>Metabolic potential, ecology and presence of endohyphal bacteria is reflected in genomic diversity of Mucoromycotina.</title>
        <authorList>
            <person name="Muszewska A."/>
            <person name="Okrasinska A."/>
            <person name="Steczkiewicz K."/>
            <person name="Drgas O."/>
            <person name="Orlowska M."/>
            <person name="Perlinska-Lenart U."/>
            <person name="Aleksandrzak-Piekarczyk T."/>
            <person name="Szatraj K."/>
            <person name="Zielenkiewicz U."/>
            <person name="Pilsyk S."/>
            <person name="Malc E."/>
            <person name="Mieczkowski P."/>
            <person name="Kruszewska J.S."/>
            <person name="Biernat P."/>
            <person name="Pawlowska J."/>
        </authorList>
    </citation>
    <scope>NUCLEOTIDE SEQUENCE</scope>
    <source>
        <strain evidence="11">WA0000067209</strain>
    </source>
</reference>
<dbReference type="PRINTS" id="PR00171">
    <property type="entry name" value="SUGRTRNSPORT"/>
</dbReference>
<dbReference type="InterPro" id="IPR005828">
    <property type="entry name" value="MFS_sugar_transport-like"/>
</dbReference>
<feature type="transmembrane region" description="Helical" evidence="9">
    <location>
        <begin position="102"/>
        <end position="120"/>
    </location>
</feature>
<feature type="transmembrane region" description="Helical" evidence="9">
    <location>
        <begin position="389"/>
        <end position="411"/>
    </location>
</feature>
<dbReference type="OrthoDB" id="4142200at2759"/>
<evidence type="ECO:0000256" key="2">
    <source>
        <dbReference type="ARBA" id="ARBA00010992"/>
    </source>
</evidence>
<evidence type="ECO:0000313" key="11">
    <source>
        <dbReference type="EMBL" id="KAG2183648.1"/>
    </source>
</evidence>
<comment type="similarity">
    <text evidence="2 7">Belongs to the major facilitator superfamily. Sugar transporter (TC 2.A.1.1) family.</text>
</comment>
<dbReference type="NCBIfam" id="TIGR00879">
    <property type="entry name" value="SP"/>
    <property type="match status" value="1"/>
</dbReference>
<dbReference type="Pfam" id="PF00083">
    <property type="entry name" value="Sugar_tr"/>
    <property type="match status" value="1"/>
</dbReference>
<dbReference type="Proteomes" id="UP000654370">
    <property type="component" value="Unassembled WGS sequence"/>
</dbReference>
<organism evidence="11 12">
    <name type="scientific">Mortierella isabellina</name>
    <name type="common">Filamentous fungus</name>
    <name type="synonym">Umbelopsis isabellina</name>
    <dbReference type="NCBI Taxonomy" id="91625"/>
    <lineage>
        <taxon>Eukaryota</taxon>
        <taxon>Fungi</taxon>
        <taxon>Fungi incertae sedis</taxon>
        <taxon>Mucoromycota</taxon>
        <taxon>Mucoromycotina</taxon>
        <taxon>Umbelopsidomycetes</taxon>
        <taxon>Umbelopsidales</taxon>
        <taxon>Umbelopsidaceae</taxon>
        <taxon>Umbelopsis</taxon>
    </lineage>
</organism>
<feature type="transmembrane region" description="Helical" evidence="9">
    <location>
        <begin position="459"/>
        <end position="479"/>
    </location>
</feature>
<feature type="transmembrane region" description="Helical" evidence="9">
    <location>
        <begin position="126"/>
        <end position="149"/>
    </location>
</feature>
<sequence>MSQPQQDTFSAEEKAQSERATLKSNGKRKTVYISGLLAALGGFICGYDTGAVAGIFALPTFMASFPDVNAYLKSVLLVMTLALGGLGALFSAYCCDKIGRKYSIVISCYVFGVGVLMQVIGMHYGVLLAGRIIAGIGNGIITNSIPLYHSEIAPADIRGRLISLYTVMKSFGTLIGYFVAYGTSFVATSWGWRAPWLIELILCLSLGTFSFTLPYSPRWLIYQGRDEESLQVLSNLREAPIDDKAIQAEFNEIKAELDFERSLGQATIWELFQGTNRKRTLISFSLALGAALTGTQAVRYFAPTVFKSSGLSSVSSSLVATGGVGAFGFLGTLVTVLFLDHWGRKPVLLSGTWMMCISMIMIGAMFQAYSTMDAKGNVIMTSVPARNTIMAFLFIFSFCYSYSLGIISFVVPYNSLADLRSTICGVERRARCALTFSIFWIFSIFTTLIMPVFSAHSASAAYFFFGACCFVAGVWYFFIPESKDITLEQMEQLFSK</sequence>
<evidence type="ECO:0000256" key="3">
    <source>
        <dbReference type="ARBA" id="ARBA00022448"/>
    </source>
</evidence>
<feature type="transmembrane region" description="Helical" evidence="9">
    <location>
        <begin position="346"/>
        <end position="369"/>
    </location>
</feature>
<dbReference type="GO" id="GO:0005351">
    <property type="term" value="F:carbohydrate:proton symporter activity"/>
    <property type="evidence" value="ECO:0007669"/>
    <property type="project" value="TreeGrafter"/>
</dbReference>
<dbReference type="PROSITE" id="PS00216">
    <property type="entry name" value="SUGAR_TRANSPORT_1"/>
    <property type="match status" value="1"/>
</dbReference>
<dbReference type="PANTHER" id="PTHR48022:SF2">
    <property type="entry name" value="PLASTIDIC GLUCOSE TRANSPORTER 4"/>
    <property type="match status" value="1"/>
</dbReference>
<dbReference type="InterPro" id="IPR005829">
    <property type="entry name" value="Sugar_transporter_CS"/>
</dbReference>
<evidence type="ECO:0000256" key="4">
    <source>
        <dbReference type="ARBA" id="ARBA00022692"/>
    </source>
</evidence>
<keyword evidence="3 7" id="KW-0813">Transport</keyword>
<dbReference type="EMBL" id="JAEPQZ010000003">
    <property type="protein sequence ID" value="KAG2183648.1"/>
    <property type="molecule type" value="Genomic_DNA"/>
</dbReference>
<dbReference type="InterPro" id="IPR003663">
    <property type="entry name" value="Sugar/inositol_transpt"/>
</dbReference>
<evidence type="ECO:0000256" key="5">
    <source>
        <dbReference type="ARBA" id="ARBA00022989"/>
    </source>
</evidence>
<feature type="transmembrane region" description="Helical" evidence="9">
    <location>
        <begin position="194"/>
        <end position="215"/>
    </location>
</feature>
<keyword evidence="12" id="KW-1185">Reference proteome</keyword>
<accession>A0A8H7Q0H1</accession>
<feature type="transmembrane region" description="Helical" evidence="9">
    <location>
        <begin position="314"/>
        <end position="339"/>
    </location>
</feature>
<dbReference type="Gene3D" id="1.20.1250.20">
    <property type="entry name" value="MFS general substrate transporter like domains"/>
    <property type="match status" value="1"/>
</dbReference>
<dbReference type="PROSITE" id="PS50850">
    <property type="entry name" value="MFS"/>
    <property type="match status" value="1"/>
</dbReference>
<feature type="transmembrane region" description="Helical" evidence="9">
    <location>
        <begin position="281"/>
        <end position="302"/>
    </location>
</feature>
<dbReference type="InterPro" id="IPR036259">
    <property type="entry name" value="MFS_trans_sf"/>
</dbReference>
<evidence type="ECO:0000313" key="12">
    <source>
        <dbReference type="Proteomes" id="UP000654370"/>
    </source>
</evidence>
<gene>
    <name evidence="11" type="ORF">INT43_006656</name>
</gene>
<feature type="region of interest" description="Disordered" evidence="8">
    <location>
        <begin position="1"/>
        <end position="22"/>
    </location>
</feature>
<feature type="transmembrane region" description="Helical" evidence="9">
    <location>
        <begin position="31"/>
        <end position="58"/>
    </location>
</feature>
<evidence type="ECO:0000259" key="10">
    <source>
        <dbReference type="PROSITE" id="PS50850"/>
    </source>
</evidence>
<feature type="transmembrane region" description="Helical" evidence="9">
    <location>
        <begin position="161"/>
        <end position="182"/>
    </location>
</feature>
<comment type="subcellular location">
    <subcellularLocation>
        <location evidence="1">Membrane</location>
        <topology evidence="1">Multi-pass membrane protein</topology>
    </subcellularLocation>
</comment>
<proteinExistence type="inferred from homology"/>
<feature type="compositionally biased region" description="Basic and acidic residues" evidence="8">
    <location>
        <begin position="11"/>
        <end position="21"/>
    </location>
</feature>
<keyword evidence="6 9" id="KW-0472">Membrane</keyword>
<dbReference type="AlphaFoldDB" id="A0A8H7Q0H1"/>
<dbReference type="SUPFAM" id="SSF103473">
    <property type="entry name" value="MFS general substrate transporter"/>
    <property type="match status" value="1"/>
</dbReference>
<evidence type="ECO:0000256" key="1">
    <source>
        <dbReference type="ARBA" id="ARBA00004141"/>
    </source>
</evidence>
<dbReference type="GO" id="GO:0016020">
    <property type="term" value="C:membrane"/>
    <property type="evidence" value="ECO:0007669"/>
    <property type="project" value="UniProtKB-SubCell"/>
</dbReference>